<protein>
    <submittedName>
        <fullName evidence="1">Uncharacterized protein</fullName>
    </submittedName>
</protein>
<accession>A0A0D0ACU8</accession>
<evidence type="ECO:0000313" key="2">
    <source>
        <dbReference type="Proteomes" id="UP000054485"/>
    </source>
</evidence>
<evidence type="ECO:0000313" key="1">
    <source>
        <dbReference type="EMBL" id="KIK32117.1"/>
    </source>
</evidence>
<feature type="non-terminal residue" evidence="1">
    <location>
        <position position="1"/>
    </location>
</feature>
<dbReference type="Proteomes" id="UP000054485">
    <property type="component" value="Unassembled WGS sequence"/>
</dbReference>
<gene>
    <name evidence="1" type="ORF">CY34DRAFT_102215</name>
</gene>
<reference evidence="2" key="2">
    <citation type="submission" date="2015-01" db="EMBL/GenBank/DDBJ databases">
        <title>Evolutionary Origins and Diversification of the Mycorrhizal Mutualists.</title>
        <authorList>
            <consortium name="DOE Joint Genome Institute"/>
            <consortium name="Mycorrhizal Genomics Consortium"/>
            <person name="Kohler A."/>
            <person name="Kuo A."/>
            <person name="Nagy L.G."/>
            <person name="Floudas D."/>
            <person name="Copeland A."/>
            <person name="Barry K.W."/>
            <person name="Cichocki N."/>
            <person name="Veneault-Fourrey C."/>
            <person name="LaButti K."/>
            <person name="Lindquist E.A."/>
            <person name="Lipzen A."/>
            <person name="Lundell T."/>
            <person name="Morin E."/>
            <person name="Murat C."/>
            <person name="Riley R."/>
            <person name="Ohm R."/>
            <person name="Sun H."/>
            <person name="Tunlid A."/>
            <person name="Henrissat B."/>
            <person name="Grigoriev I.V."/>
            <person name="Hibbett D.S."/>
            <person name="Martin F."/>
        </authorList>
    </citation>
    <scope>NUCLEOTIDE SEQUENCE [LARGE SCALE GENOMIC DNA]</scope>
    <source>
        <strain evidence="2">UH-Slu-Lm8-n1</strain>
    </source>
</reference>
<dbReference type="OrthoDB" id="2142724at2759"/>
<dbReference type="AlphaFoldDB" id="A0A0D0ACU8"/>
<dbReference type="HOGENOM" id="CLU_056788_11_4_1"/>
<keyword evidence="2" id="KW-1185">Reference proteome</keyword>
<dbReference type="EMBL" id="KN836397">
    <property type="protein sequence ID" value="KIK32117.1"/>
    <property type="molecule type" value="Genomic_DNA"/>
</dbReference>
<reference evidence="1 2" key="1">
    <citation type="submission" date="2014-04" db="EMBL/GenBank/DDBJ databases">
        <authorList>
            <consortium name="DOE Joint Genome Institute"/>
            <person name="Kuo A."/>
            <person name="Ruytinx J."/>
            <person name="Rineau F."/>
            <person name="Colpaert J."/>
            <person name="Kohler A."/>
            <person name="Nagy L.G."/>
            <person name="Floudas D."/>
            <person name="Copeland A."/>
            <person name="Barry K.W."/>
            <person name="Cichocki N."/>
            <person name="Veneault-Fourrey C."/>
            <person name="LaButti K."/>
            <person name="Lindquist E.A."/>
            <person name="Lipzen A."/>
            <person name="Lundell T."/>
            <person name="Morin E."/>
            <person name="Murat C."/>
            <person name="Sun H."/>
            <person name="Tunlid A."/>
            <person name="Henrissat B."/>
            <person name="Grigoriev I.V."/>
            <person name="Hibbett D.S."/>
            <person name="Martin F."/>
            <person name="Nordberg H.P."/>
            <person name="Cantor M.N."/>
            <person name="Hua S.X."/>
        </authorList>
    </citation>
    <scope>NUCLEOTIDE SEQUENCE [LARGE SCALE GENOMIC DNA]</scope>
    <source>
        <strain evidence="1 2">UH-Slu-Lm8-n1</strain>
    </source>
</reference>
<dbReference type="InParanoid" id="A0A0D0ACU8"/>
<dbReference type="STRING" id="930992.A0A0D0ACU8"/>
<sequence length="89" mass="10066">FINRLAEIAPDPEMLMFGDEAAKNKHTLARQMGYSARGTCCVQSRCFVQGTRWSILPILTLDGIITHDIMHGPVTSKRFIQFLRELVVC</sequence>
<name>A0A0D0ACU8_9AGAM</name>
<organism evidence="1 2">
    <name type="scientific">Suillus luteus UH-Slu-Lm8-n1</name>
    <dbReference type="NCBI Taxonomy" id="930992"/>
    <lineage>
        <taxon>Eukaryota</taxon>
        <taxon>Fungi</taxon>
        <taxon>Dikarya</taxon>
        <taxon>Basidiomycota</taxon>
        <taxon>Agaricomycotina</taxon>
        <taxon>Agaricomycetes</taxon>
        <taxon>Agaricomycetidae</taxon>
        <taxon>Boletales</taxon>
        <taxon>Suillineae</taxon>
        <taxon>Suillaceae</taxon>
        <taxon>Suillus</taxon>
    </lineage>
</organism>
<proteinExistence type="predicted"/>